<organism evidence="2 3">
    <name type="scientific">Posidoniimonas corsicana</name>
    <dbReference type="NCBI Taxonomy" id="1938618"/>
    <lineage>
        <taxon>Bacteria</taxon>
        <taxon>Pseudomonadati</taxon>
        <taxon>Planctomycetota</taxon>
        <taxon>Planctomycetia</taxon>
        <taxon>Pirellulales</taxon>
        <taxon>Lacipirellulaceae</taxon>
        <taxon>Posidoniimonas</taxon>
    </lineage>
</organism>
<feature type="transmembrane region" description="Helical" evidence="1">
    <location>
        <begin position="55"/>
        <end position="76"/>
    </location>
</feature>
<keyword evidence="3" id="KW-1185">Reference proteome</keyword>
<evidence type="ECO:0000313" key="2">
    <source>
        <dbReference type="EMBL" id="TWT29611.1"/>
    </source>
</evidence>
<dbReference type="EMBL" id="SIHJ01000007">
    <property type="protein sequence ID" value="TWT29611.1"/>
    <property type="molecule type" value="Genomic_DNA"/>
</dbReference>
<evidence type="ECO:0000313" key="3">
    <source>
        <dbReference type="Proteomes" id="UP000316714"/>
    </source>
</evidence>
<keyword evidence="1" id="KW-1133">Transmembrane helix</keyword>
<proteinExistence type="predicted"/>
<name>A0A5C5UTA1_9BACT</name>
<dbReference type="Proteomes" id="UP000316714">
    <property type="component" value="Unassembled WGS sequence"/>
</dbReference>
<feature type="transmembrane region" description="Helical" evidence="1">
    <location>
        <begin position="82"/>
        <end position="101"/>
    </location>
</feature>
<keyword evidence="1" id="KW-0812">Transmembrane</keyword>
<keyword evidence="1" id="KW-0472">Membrane</keyword>
<dbReference type="AlphaFoldDB" id="A0A5C5UTA1"/>
<evidence type="ECO:0000256" key="1">
    <source>
        <dbReference type="SAM" id="Phobius"/>
    </source>
</evidence>
<comment type="caution">
    <text evidence="2">The sequence shown here is derived from an EMBL/GenBank/DDBJ whole genome shotgun (WGS) entry which is preliminary data.</text>
</comment>
<feature type="transmembrane region" description="Helical" evidence="1">
    <location>
        <begin position="20"/>
        <end position="43"/>
    </location>
</feature>
<protein>
    <submittedName>
        <fullName evidence="2">Uncharacterized protein</fullName>
    </submittedName>
</protein>
<reference evidence="2 3" key="1">
    <citation type="submission" date="2019-02" db="EMBL/GenBank/DDBJ databases">
        <title>Deep-cultivation of Planctomycetes and their phenomic and genomic characterization uncovers novel biology.</title>
        <authorList>
            <person name="Wiegand S."/>
            <person name="Jogler M."/>
            <person name="Boedeker C."/>
            <person name="Pinto D."/>
            <person name="Vollmers J."/>
            <person name="Rivas-Marin E."/>
            <person name="Kohn T."/>
            <person name="Peeters S.H."/>
            <person name="Heuer A."/>
            <person name="Rast P."/>
            <person name="Oberbeckmann S."/>
            <person name="Bunk B."/>
            <person name="Jeske O."/>
            <person name="Meyerdierks A."/>
            <person name="Storesund J.E."/>
            <person name="Kallscheuer N."/>
            <person name="Luecker S."/>
            <person name="Lage O.M."/>
            <person name="Pohl T."/>
            <person name="Merkel B.J."/>
            <person name="Hornburger P."/>
            <person name="Mueller R.-W."/>
            <person name="Bruemmer F."/>
            <person name="Labrenz M."/>
            <person name="Spormann A.M."/>
            <person name="Op Den Camp H."/>
            <person name="Overmann J."/>
            <person name="Amann R."/>
            <person name="Jetten M.S.M."/>
            <person name="Mascher T."/>
            <person name="Medema M.H."/>
            <person name="Devos D.P."/>
            <person name="Kaster A.-K."/>
            <person name="Ovreas L."/>
            <person name="Rohde M."/>
            <person name="Galperin M.Y."/>
            <person name="Jogler C."/>
        </authorList>
    </citation>
    <scope>NUCLEOTIDE SEQUENCE [LARGE SCALE GENOMIC DNA]</scope>
    <source>
        <strain evidence="2 3">KOR34</strain>
    </source>
</reference>
<gene>
    <name evidence="2" type="ORF">KOR34_51650</name>
</gene>
<accession>A0A5C5UTA1</accession>
<sequence>MSRPSDHPPAPTPPLQDSLSVLLHSVLFGSASYLALLVGAPFLRFLAPLTLRYTYAFLTFPHYVLGIVPTTIHPAFNFIPGLLLNITVWFGLLCIWKLWWFESGR</sequence>